<keyword evidence="2" id="KW-0813">Transport</keyword>
<name>A0A931MIK7_9BURK</name>
<evidence type="ECO:0000256" key="3">
    <source>
        <dbReference type="ARBA" id="ARBA00022475"/>
    </source>
</evidence>
<evidence type="ECO:0000256" key="1">
    <source>
        <dbReference type="ARBA" id="ARBA00004533"/>
    </source>
</evidence>
<comment type="subcellular location">
    <subcellularLocation>
        <location evidence="1">Cell inner membrane</location>
    </subcellularLocation>
</comment>
<keyword evidence="11" id="KW-1185">Reference proteome</keyword>
<dbReference type="GO" id="GO:0005886">
    <property type="term" value="C:plasma membrane"/>
    <property type="evidence" value="ECO:0007669"/>
    <property type="project" value="UniProtKB-SubCell"/>
</dbReference>
<evidence type="ECO:0000259" key="9">
    <source>
        <dbReference type="Pfam" id="PF11356"/>
    </source>
</evidence>
<evidence type="ECO:0000256" key="5">
    <source>
        <dbReference type="ARBA" id="ARBA00022692"/>
    </source>
</evidence>
<keyword evidence="4" id="KW-0997">Cell inner membrane</keyword>
<evidence type="ECO:0000256" key="7">
    <source>
        <dbReference type="ARBA" id="ARBA00022989"/>
    </source>
</evidence>
<evidence type="ECO:0000256" key="8">
    <source>
        <dbReference type="ARBA" id="ARBA00023136"/>
    </source>
</evidence>
<accession>A0A931MIK7</accession>
<dbReference type="InterPro" id="IPR024961">
    <property type="entry name" value="T2SS_GspC_N"/>
</dbReference>
<evidence type="ECO:0000256" key="6">
    <source>
        <dbReference type="ARBA" id="ARBA00022927"/>
    </source>
</evidence>
<keyword evidence="8" id="KW-0472">Membrane</keyword>
<dbReference type="GO" id="GO:0015031">
    <property type="term" value="P:protein transport"/>
    <property type="evidence" value="ECO:0007669"/>
    <property type="project" value="UniProtKB-KW"/>
</dbReference>
<protein>
    <submittedName>
        <fullName evidence="10">General secretion pathway protein C</fullName>
    </submittedName>
</protein>
<reference evidence="10" key="1">
    <citation type="submission" date="2020-11" db="EMBL/GenBank/DDBJ databases">
        <title>Bacterial whole genome sequence for Caenimonas sp. DR4.4.</title>
        <authorList>
            <person name="Le V."/>
            <person name="Ko S.-R."/>
            <person name="Ahn C.-Y."/>
            <person name="Oh H.-M."/>
        </authorList>
    </citation>
    <scope>NUCLEOTIDE SEQUENCE</scope>
    <source>
        <strain evidence="10">DR4.4</strain>
    </source>
</reference>
<dbReference type="Proteomes" id="UP000651050">
    <property type="component" value="Unassembled WGS sequence"/>
</dbReference>
<dbReference type="RefSeq" id="WP_196987159.1">
    <property type="nucleotide sequence ID" value="NZ_JADWYS010000001.1"/>
</dbReference>
<organism evidence="10 11">
    <name type="scientific">Caenimonas aquaedulcis</name>
    <dbReference type="NCBI Taxonomy" id="2793270"/>
    <lineage>
        <taxon>Bacteria</taxon>
        <taxon>Pseudomonadati</taxon>
        <taxon>Pseudomonadota</taxon>
        <taxon>Betaproteobacteria</taxon>
        <taxon>Burkholderiales</taxon>
        <taxon>Comamonadaceae</taxon>
        <taxon>Caenimonas</taxon>
    </lineage>
</organism>
<evidence type="ECO:0000313" key="11">
    <source>
        <dbReference type="Proteomes" id="UP000651050"/>
    </source>
</evidence>
<feature type="domain" description="Type II secretion system protein GspC N-terminal" evidence="9">
    <location>
        <begin position="71"/>
        <end position="130"/>
    </location>
</feature>
<dbReference type="AlphaFoldDB" id="A0A931MIK7"/>
<evidence type="ECO:0000313" key="10">
    <source>
        <dbReference type="EMBL" id="MBG9389360.1"/>
    </source>
</evidence>
<keyword evidence="7" id="KW-1133">Transmembrane helix</keyword>
<comment type="caution">
    <text evidence="10">The sequence shown here is derived from an EMBL/GenBank/DDBJ whole genome shotgun (WGS) entry which is preliminary data.</text>
</comment>
<gene>
    <name evidence="10" type="ORF">I5803_15120</name>
</gene>
<dbReference type="Pfam" id="PF11356">
    <property type="entry name" value="T2SSC"/>
    <property type="match status" value="1"/>
</dbReference>
<sequence>MVSNTSSRWTVAAATFVLWGLVAASAVYWGLKLRSTGANSAVAPPPVRMAAPSDPVAVARLMGWTPTAAAASPVASLASRFVLLGVVANSSHNGAALIAVDGRPAKPFRVGTAVDQELVLQSVDSRRATLASNANGPAVLTLELPPRK</sequence>
<evidence type="ECO:0000256" key="2">
    <source>
        <dbReference type="ARBA" id="ARBA00022448"/>
    </source>
</evidence>
<keyword evidence="5" id="KW-0812">Transmembrane</keyword>
<dbReference type="EMBL" id="JADWYS010000001">
    <property type="protein sequence ID" value="MBG9389360.1"/>
    <property type="molecule type" value="Genomic_DNA"/>
</dbReference>
<keyword evidence="6" id="KW-0653">Protein transport</keyword>
<evidence type="ECO:0000256" key="4">
    <source>
        <dbReference type="ARBA" id="ARBA00022519"/>
    </source>
</evidence>
<keyword evidence="3" id="KW-1003">Cell membrane</keyword>
<proteinExistence type="predicted"/>